<feature type="domain" description="Flagellar hook protein FlgE/F/G-like D1" evidence="5">
    <location>
        <begin position="89"/>
        <end position="137"/>
    </location>
</feature>
<accession>A0AAU7ANQ1</accession>
<evidence type="ECO:0000256" key="2">
    <source>
        <dbReference type="RuleBase" id="RU362116"/>
    </source>
</evidence>
<feature type="domain" description="Flagellar basal-body/hook protein C-terminal" evidence="4">
    <location>
        <begin position="179"/>
        <end position="222"/>
    </location>
</feature>
<comment type="subcellular location">
    <subcellularLocation>
        <location evidence="2">Bacterial flagellum basal body</location>
    </subcellularLocation>
</comment>
<name>A0AAU7ANQ1_9ACTN</name>
<dbReference type="PANTHER" id="PTHR30435">
    <property type="entry name" value="FLAGELLAR PROTEIN"/>
    <property type="match status" value="1"/>
</dbReference>
<proteinExistence type="inferred from homology"/>
<dbReference type="Pfam" id="PF00460">
    <property type="entry name" value="Flg_bb_rod"/>
    <property type="match status" value="1"/>
</dbReference>
<dbReference type="Pfam" id="PF22692">
    <property type="entry name" value="LlgE_F_G_D1"/>
    <property type="match status" value="1"/>
</dbReference>
<evidence type="ECO:0000259" key="3">
    <source>
        <dbReference type="Pfam" id="PF00460"/>
    </source>
</evidence>
<dbReference type="SUPFAM" id="SSF117143">
    <property type="entry name" value="Flagellar hook protein flgE"/>
    <property type="match status" value="1"/>
</dbReference>
<gene>
    <name evidence="6" type="primary">flgG_2</name>
    <name evidence="6" type="ORF">DSM112329_00030</name>
</gene>
<dbReference type="InterPro" id="IPR020013">
    <property type="entry name" value="Flagellar_FlgE/F/G"/>
</dbReference>
<dbReference type="EMBL" id="CP114014">
    <property type="protein sequence ID" value="XAY03218.1"/>
    <property type="molecule type" value="Genomic_DNA"/>
</dbReference>
<dbReference type="PANTHER" id="PTHR30435:SF19">
    <property type="entry name" value="FLAGELLAR BASAL-BODY ROD PROTEIN FLGG"/>
    <property type="match status" value="1"/>
</dbReference>
<dbReference type="Pfam" id="PF06429">
    <property type="entry name" value="Flg_bbr_C"/>
    <property type="match status" value="1"/>
</dbReference>
<reference evidence="6" key="1">
    <citation type="submission" date="2022-12" db="EMBL/GenBank/DDBJ databases">
        <title>Paraconexibacter alkalitolerans sp. nov. and Baekduia alba sp. nov., isolated from soil and emended description of the genera Paraconexibacter (Chun et al., 2020) and Baekduia (An et al., 2020).</title>
        <authorList>
            <person name="Vieira S."/>
            <person name="Huber K.J."/>
            <person name="Geppert A."/>
            <person name="Wolf J."/>
            <person name="Neumann-Schaal M."/>
            <person name="Muesken M."/>
            <person name="Overmann J."/>
        </authorList>
    </citation>
    <scope>NUCLEOTIDE SEQUENCE</scope>
    <source>
        <strain evidence="6">AEG42_29</strain>
    </source>
</reference>
<dbReference type="GO" id="GO:0009425">
    <property type="term" value="C:bacterial-type flagellum basal body"/>
    <property type="evidence" value="ECO:0007669"/>
    <property type="project" value="UniProtKB-SubCell"/>
</dbReference>
<dbReference type="GO" id="GO:0071978">
    <property type="term" value="P:bacterial-type flagellum-dependent swarming motility"/>
    <property type="evidence" value="ECO:0007669"/>
    <property type="project" value="TreeGrafter"/>
</dbReference>
<keyword evidence="2" id="KW-0975">Bacterial flagellum</keyword>
<organism evidence="6">
    <name type="scientific">Paraconexibacter sp. AEG42_29</name>
    <dbReference type="NCBI Taxonomy" id="2997339"/>
    <lineage>
        <taxon>Bacteria</taxon>
        <taxon>Bacillati</taxon>
        <taxon>Actinomycetota</taxon>
        <taxon>Thermoleophilia</taxon>
        <taxon>Solirubrobacterales</taxon>
        <taxon>Paraconexibacteraceae</taxon>
        <taxon>Paraconexibacter</taxon>
    </lineage>
</organism>
<dbReference type="KEGG" id="parq:DSM112329_00030"/>
<keyword evidence="6" id="KW-0969">Cilium</keyword>
<evidence type="ECO:0000259" key="4">
    <source>
        <dbReference type="Pfam" id="PF06429"/>
    </source>
</evidence>
<evidence type="ECO:0000256" key="1">
    <source>
        <dbReference type="ARBA" id="ARBA00009677"/>
    </source>
</evidence>
<keyword evidence="6" id="KW-0966">Cell projection</keyword>
<dbReference type="InterPro" id="IPR037925">
    <property type="entry name" value="FlgE/F/G-like"/>
</dbReference>
<feature type="domain" description="Flagellar basal body rod protein N-terminal" evidence="3">
    <location>
        <begin position="5"/>
        <end position="35"/>
    </location>
</feature>
<evidence type="ECO:0000313" key="6">
    <source>
        <dbReference type="EMBL" id="XAY03218.1"/>
    </source>
</evidence>
<dbReference type="RefSeq" id="WP_354699775.1">
    <property type="nucleotide sequence ID" value="NZ_CP114014.1"/>
</dbReference>
<keyword evidence="6" id="KW-0282">Flagellum</keyword>
<comment type="similarity">
    <text evidence="1 2">Belongs to the flagella basal body rod proteins family.</text>
</comment>
<protein>
    <submittedName>
        <fullName evidence="6">Flagellar basal-body rod protein FlgG</fullName>
    </submittedName>
</protein>
<dbReference type="InterPro" id="IPR010930">
    <property type="entry name" value="Flg_bb/hook_C_dom"/>
</dbReference>
<dbReference type="InterPro" id="IPR053967">
    <property type="entry name" value="LlgE_F_G-like_D1"/>
</dbReference>
<sequence>MERGLYIAASGMLSELTRQNQLANDLANVSTAGYKADRVSQRSFGELLLSNTKTGETIGRLGLGSEITKFTTDLSAKPLKQTDEPLDLAVAGEGFFAVQTEAGVRFTRNGAFASGANGTLVDQLGNAVLGPDRRPVTLAADGTVASTAVGVFAVANATKAGDALFTGTAGGPATGSVKAGHLEGSGVDSAHTMIEMLGSLRAFEASQRAITTIDQTLQKASNQVGSMTG</sequence>
<dbReference type="NCBIfam" id="TIGR03506">
    <property type="entry name" value="FlgEFG_subfam"/>
    <property type="match status" value="1"/>
</dbReference>
<dbReference type="InterPro" id="IPR001444">
    <property type="entry name" value="Flag_bb_rod_N"/>
</dbReference>
<evidence type="ECO:0000259" key="5">
    <source>
        <dbReference type="Pfam" id="PF22692"/>
    </source>
</evidence>
<dbReference type="AlphaFoldDB" id="A0AAU7ANQ1"/>